<dbReference type="GO" id="GO:0030267">
    <property type="term" value="F:glyoxylate reductase (NADPH) activity"/>
    <property type="evidence" value="ECO:0007669"/>
    <property type="project" value="TreeGrafter"/>
</dbReference>
<dbReference type="InterPro" id="IPR036291">
    <property type="entry name" value="NAD(P)-bd_dom_sf"/>
</dbReference>
<dbReference type="InterPro" id="IPR050223">
    <property type="entry name" value="D-isomer_2-hydroxyacid_DH"/>
</dbReference>
<name>A0AA38YCR6_9EURO</name>
<dbReference type="FunFam" id="3.40.50.720:FF:000203">
    <property type="entry name" value="D-3-phosphoglycerate dehydrogenase (SerA)"/>
    <property type="match status" value="1"/>
</dbReference>
<dbReference type="Proteomes" id="UP001172681">
    <property type="component" value="Unassembled WGS sequence"/>
</dbReference>
<dbReference type="AlphaFoldDB" id="A0AA38YCR6"/>
<dbReference type="Pfam" id="PF01425">
    <property type="entry name" value="Amidase"/>
    <property type="match status" value="1"/>
</dbReference>
<dbReference type="GO" id="GO:0051287">
    <property type="term" value="F:NAD binding"/>
    <property type="evidence" value="ECO:0007669"/>
    <property type="project" value="InterPro"/>
</dbReference>
<dbReference type="Pfam" id="PF00389">
    <property type="entry name" value="2-Hacid_dh"/>
    <property type="match status" value="1"/>
</dbReference>
<feature type="domain" description="D-isomer specific 2-hydroxyacid dehydrogenase catalytic" evidence="4">
    <location>
        <begin position="339"/>
        <end position="643"/>
    </location>
</feature>
<gene>
    <name evidence="7" type="ORF">H2204_001695</name>
</gene>
<dbReference type="PROSITE" id="PS00670">
    <property type="entry name" value="D_2_HYDROXYACID_DH_2"/>
    <property type="match status" value="1"/>
</dbReference>
<evidence type="ECO:0000259" key="4">
    <source>
        <dbReference type="Pfam" id="PF00389"/>
    </source>
</evidence>
<dbReference type="SUPFAM" id="SSF52283">
    <property type="entry name" value="Formate/glycerate dehydrogenase catalytic domain-like"/>
    <property type="match status" value="1"/>
</dbReference>
<accession>A0AA38YCR6</accession>
<dbReference type="InterPro" id="IPR036928">
    <property type="entry name" value="AS_sf"/>
</dbReference>
<evidence type="ECO:0000256" key="2">
    <source>
        <dbReference type="ARBA" id="ARBA00023002"/>
    </source>
</evidence>
<keyword evidence="3" id="KW-0520">NAD</keyword>
<dbReference type="GO" id="GO:0005829">
    <property type="term" value="C:cytosol"/>
    <property type="evidence" value="ECO:0007669"/>
    <property type="project" value="TreeGrafter"/>
</dbReference>
<dbReference type="PROSITE" id="PS00065">
    <property type="entry name" value="D_2_HYDROXYACID_DH_1"/>
    <property type="match status" value="1"/>
</dbReference>
<evidence type="ECO:0000313" key="7">
    <source>
        <dbReference type="EMBL" id="KAJ9644343.1"/>
    </source>
</evidence>
<evidence type="ECO:0000259" key="6">
    <source>
        <dbReference type="Pfam" id="PF02826"/>
    </source>
</evidence>
<feature type="domain" description="Amidase" evidence="5">
    <location>
        <begin position="1"/>
        <end position="336"/>
    </location>
</feature>
<dbReference type="Gene3D" id="3.40.50.720">
    <property type="entry name" value="NAD(P)-binding Rossmann-like Domain"/>
    <property type="match status" value="2"/>
</dbReference>
<dbReference type="CDD" id="cd12168">
    <property type="entry name" value="Mand_dh_like"/>
    <property type="match status" value="1"/>
</dbReference>
<organism evidence="7 8">
    <name type="scientific">Knufia peltigerae</name>
    <dbReference type="NCBI Taxonomy" id="1002370"/>
    <lineage>
        <taxon>Eukaryota</taxon>
        <taxon>Fungi</taxon>
        <taxon>Dikarya</taxon>
        <taxon>Ascomycota</taxon>
        <taxon>Pezizomycotina</taxon>
        <taxon>Eurotiomycetes</taxon>
        <taxon>Chaetothyriomycetidae</taxon>
        <taxon>Chaetothyriales</taxon>
        <taxon>Trichomeriaceae</taxon>
        <taxon>Knufia</taxon>
    </lineage>
</organism>
<keyword evidence="2" id="KW-0560">Oxidoreductase</keyword>
<dbReference type="InterPro" id="IPR029753">
    <property type="entry name" value="D-isomer_DH_CS"/>
</dbReference>
<feature type="domain" description="D-isomer specific 2-hydroxyacid dehydrogenase NAD-binding" evidence="6">
    <location>
        <begin position="443"/>
        <end position="614"/>
    </location>
</feature>
<evidence type="ECO:0000259" key="5">
    <source>
        <dbReference type="Pfam" id="PF01425"/>
    </source>
</evidence>
<protein>
    <submittedName>
        <fullName evidence="7">Uncharacterized protein</fullName>
    </submittedName>
</protein>
<evidence type="ECO:0000313" key="8">
    <source>
        <dbReference type="Proteomes" id="UP001172681"/>
    </source>
</evidence>
<dbReference type="PANTHER" id="PTHR10996:SF269">
    <property type="entry name" value="HYPOTHETICAL D-ISOMER SPECIFIC 2-HYDROXYACID DEHYDROGENASE (EUROFUNG)"/>
    <property type="match status" value="1"/>
</dbReference>
<dbReference type="EMBL" id="JAPDRN010000006">
    <property type="protein sequence ID" value="KAJ9644343.1"/>
    <property type="molecule type" value="Genomic_DNA"/>
</dbReference>
<dbReference type="InterPro" id="IPR029752">
    <property type="entry name" value="D-isomer_DH_CS1"/>
</dbReference>
<dbReference type="InterPro" id="IPR006139">
    <property type="entry name" value="D-isomer_2_OHA_DH_cat_dom"/>
</dbReference>
<proteinExistence type="inferred from homology"/>
<reference evidence="7" key="1">
    <citation type="submission" date="2022-10" db="EMBL/GenBank/DDBJ databases">
        <title>Culturing micro-colonial fungi from biological soil crusts in the Mojave desert and describing Neophaeococcomyces mojavensis, and introducing the new genera and species Taxawa tesnikishii.</title>
        <authorList>
            <person name="Kurbessoian T."/>
            <person name="Stajich J.E."/>
        </authorList>
    </citation>
    <scope>NUCLEOTIDE SEQUENCE</scope>
    <source>
        <strain evidence="7">TK_35</strain>
    </source>
</reference>
<sequence>MALGGDQGGSIRVPASACGIVGLKPTWGLVPYTGILGVSAVIDHVGPMARTVADCALLLEAIAGPDGIDDRQPHINWFRSVPYADEVRQHSTTADPRPLAGVKIGVLEEGFQHPRQDDLVARVVRQSIDKFEELGAEIRPCHVPEHRDTELAWMCTLPAFAFTQGLVLNSGGRKQFAMTGPAALGNGVLSQSTFDVLNTAGQNLYLRGCFLQEKYGAALVSRCTNLMRKLSVCIKGLTYIELLLNPIQDDYDVAFRQFDVLVMPTTPLPPCRIFKSRSEGSTSERLKRTTGITANTAPFNASGHPALSIPVGFSPALEDPSVRLPVGLQLVGRNAQSHWEALSDLGEVVRPRATNRADFITECKEGGLDGVVAAYRTAESIEITGRFDEELITILPKSWIFLANCGAGYDAVDVKDCSQRQPPLRVSNVPTAVDDSTADTAIFLMLGALRNFNASIHTLRQGDWRGKQPVELGHDPQGKVLGILGMGGIGKNMSVKAATFGMSTIYHNRRKIKGETVEYVSFEDLLKRSDVLSLNLPLNSKTRHIISTAQLRMMKPTSIIINTARGAVLDEGALVEALENGTIAGAGLDVFEEEPSIHPGLIQNTTVILLPHMGTHTMETKRKMEEKTIENIREALETGQLIDPIPEQRGL</sequence>
<dbReference type="Pfam" id="PF02826">
    <property type="entry name" value="2-Hacid_dh_C"/>
    <property type="match status" value="1"/>
</dbReference>
<evidence type="ECO:0000256" key="1">
    <source>
        <dbReference type="ARBA" id="ARBA00005854"/>
    </source>
</evidence>
<dbReference type="SUPFAM" id="SSF51735">
    <property type="entry name" value="NAD(P)-binding Rossmann-fold domains"/>
    <property type="match status" value="1"/>
</dbReference>
<dbReference type="InterPro" id="IPR023631">
    <property type="entry name" value="Amidase_dom"/>
</dbReference>
<comment type="caution">
    <text evidence="7">The sequence shown here is derived from an EMBL/GenBank/DDBJ whole genome shotgun (WGS) entry which is preliminary data.</text>
</comment>
<dbReference type="PANTHER" id="PTHR10996">
    <property type="entry name" value="2-HYDROXYACID DEHYDROGENASE-RELATED"/>
    <property type="match status" value="1"/>
</dbReference>
<dbReference type="PROSITE" id="PS00671">
    <property type="entry name" value="D_2_HYDROXYACID_DH_3"/>
    <property type="match status" value="1"/>
</dbReference>
<dbReference type="InterPro" id="IPR006140">
    <property type="entry name" value="D-isomer_DH_NAD-bd"/>
</dbReference>
<comment type="similarity">
    <text evidence="1">Belongs to the D-isomer specific 2-hydroxyacid dehydrogenase family.</text>
</comment>
<dbReference type="SUPFAM" id="SSF75304">
    <property type="entry name" value="Amidase signature (AS) enzymes"/>
    <property type="match status" value="1"/>
</dbReference>
<evidence type="ECO:0000256" key="3">
    <source>
        <dbReference type="ARBA" id="ARBA00023027"/>
    </source>
</evidence>
<dbReference type="Gene3D" id="3.90.1300.10">
    <property type="entry name" value="Amidase signature (AS) domain"/>
    <property type="match status" value="1"/>
</dbReference>
<keyword evidence="8" id="KW-1185">Reference proteome</keyword>
<dbReference type="GO" id="GO:0016618">
    <property type="term" value="F:hydroxypyruvate reductase [NAD(P)H] activity"/>
    <property type="evidence" value="ECO:0007669"/>
    <property type="project" value="TreeGrafter"/>
</dbReference>